<sequence>MAEENKTEATEKKSGLNFKIILAGLIVFLIAMGASYFMMQSALKPLLPDEDTEQEKLATGDLVLIDQFTTNINDIAGSRYLKIEIYVEITDEKAKESIEERMPIIKDGILTILSSKNVADFDASNWGSLRQEIKEVVNSKVGINAVSNVYFTDFIMQ</sequence>
<dbReference type="EMBL" id="CP046457">
    <property type="protein sequence ID" value="QGT99174.1"/>
    <property type="molecule type" value="Genomic_DNA"/>
</dbReference>
<evidence type="ECO:0000256" key="7">
    <source>
        <dbReference type="ARBA" id="ARBA00022779"/>
    </source>
</evidence>
<dbReference type="PANTHER" id="PTHR35091">
    <property type="entry name" value="FLAGELLAR PROTEIN FLIL"/>
    <property type="match status" value="1"/>
</dbReference>
<dbReference type="GO" id="GO:0071978">
    <property type="term" value="P:bacterial-type flagellum-dependent swarming motility"/>
    <property type="evidence" value="ECO:0007669"/>
    <property type="project" value="TreeGrafter"/>
</dbReference>
<evidence type="ECO:0000313" key="11">
    <source>
        <dbReference type="EMBL" id="QGT99174.1"/>
    </source>
</evidence>
<evidence type="ECO:0000256" key="9">
    <source>
        <dbReference type="ARBA" id="ARBA00023136"/>
    </source>
</evidence>
<keyword evidence="7 10" id="KW-0283">Flagellar rotation</keyword>
<evidence type="ECO:0000256" key="6">
    <source>
        <dbReference type="ARBA" id="ARBA00022692"/>
    </source>
</evidence>
<comment type="subcellular location">
    <subcellularLocation>
        <location evidence="2">Cell membrane</location>
        <topology evidence="2">Single-pass membrane protein</topology>
    </subcellularLocation>
</comment>
<comment type="similarity">
    <text evidence="3 10">Belongs to the FliL family.</text>
</comment>
<protein>
    <recommendedName>
        <fullName evidence="10">Flagellar protein FliL</fullName>
    </recommendedName>
</protein>
<keyword evidence="5 10" id="KW-0145">Chemotaxis</keyword>
<keyword evidence="4 10" id="KW-1003">Cell membrane</keyword>
<dbReference type="GO" id="GO:0005886">
    <property type="term" value="C:plasma membrane"/>
    <property type="evidence" value="ECO:0007669"/>
    <property type="project" value="UniProtKB-SubCell"/>
</dbReference>
<feature type="transmembrane region" description="Helical" evidence="10">
    <location>
        <begin position="20"/>
        <end position="39"/>
    </location>
</feature>
<dbReference type="AlphaFoldDB" id="A0A6I6DCT5"/>
<dbReference type="Proteomes" id="UP000426444">
    <property type="component" value="Chromosome"/>
</dbReference>
<evidence type="ECO:0000256" key="8">
    <source>
        <dbReference type="ARBA" id="ARBA00022989"/>
    </source>
</evidence>
<evidence type="ECO:0000256" key="5">
    <source>
        <dbReference type="ARBA" id="ARBA00022500"/>
    </source>
</evidence>
<dbReference type="Pfam" id="PF03748">
    <property type="entry name" value="FliL"/>
    <property type="match status" value="1"/>
</dbReference>
<dbReference type="GO" id="GO:0009425">
    <property type="term" value="C:bacterial-type flagellum basal body"/>
    <property type="evidence" value="ECO:0007669"/>
    <property type="project" value="InterPro"/>
</dbReference>
<dbReference type="InterPro" id="IPR005503">
    <property type="entry name" value="FliL"/>
</dbReference>
<accession>A0A6I6DCT5</accession>
<keyword evidence="9 10" id="KW-0472">Membrane</keyword>
<keyword evidence="12" id="KW-1185">Reference proteome</keyword>
<evidence type="ECO:0000256" key="10">
    <source>
        <dbReference type="RuleBase" id="RU364125"/>
    </source>
</evidence>
<reference evidence="12" key="1">
    <citation type="journal article" date="2019" name="Microbiology">
        <title>Complete Genome Sequence of an Uncultured Bacterium of the Candidate Phylum Bipolaricaulota.</title>
        <authorList>
            <person name="Kadnikov V.V."/>
            <person name="Mardanov A.V."/>
            <person name="Beletsky A.V."/>
            <person name="Frank Y.A."/>
            <person name="Karnachuk O.V."/>
            <person name="Ravin N.V."/>
        </authorList>
    </citation>
    <scope>NUCLEOTIDE SEQUENCE [LARGE SCALE GENOMIC DNA]</scope>
</reference>
<organism evidence="11 12">
    <name type="scientific">Candidatus Syntrophocurvum alkaliphilum</name>
    <dbReference type="NCBI Taxonomy" id="2293317"/>
    <lineage>
        <taxon>Bacteria</taxon>
        <taxon>Bacillati</taxon>
        <taxon>Bacillota</taxon>
        <taxon>Clostridia</taxon>
        <taxon>Eubacteriales</taxon>
        <taxon>Syntrophomonadaceae</taxon>
        <taxon>Candidatus Syntrophocurvum</taxon>
    </lineage>
</organism>
<keyword evidence="8 10" id="KW-1133">Transmembrane helix</keyword>
<proteinExistence type="inferred from homology"/>
<name>A0A6I6DCT5_9FIRM</name>
<evidence type="ECO:0000256" key="4">
    <source>
        <dbReference type="ARBA" id="ARBA00022475"/>
    </source>
</evidence>
<evidence type="ECO:0000313" key="12">
    <source>
        <dbReference type="Proteomes" id="UP000426444"/>
    </source>
</evidence>
<evidence type="ECO:0000256" key="1">
    <source>
        <dbReference type="ARBA" id="ARBA00002254"/>
    </source>
</evidence>
<evidence type="ECO:0000256" key="2">
    <source>
        <dbReference type="ARBA" id="ARBA00004162"/>
    </source>
</evidence>
<comment type="function">
    <text evidence="1 10">Controls the rotational direction of flagella during chemotaxis.</text>
</comment>
<dbReference type="PANTHER" id="PTHR35091:SF2">
    <property type="entry name" value="FLAGELLAR PROTEIN FLIL"/>
    <property type="match status" value="1"/>
</dbReference>
<evidence type="ECO:0000256" key="3">
    <source>
        <dbReference type="ARBA" id="ARBA00008281"/>
    </source>
</evidence>
<gene>
    <name evidence="11" type="ORF">SYNTR_0581</name>
</gene>
<dbReference type="RefSeq" id="WP_156203096.1">
    <property type="nucleotide sequence ID" value="NZ_CP046457.1"/>
</dbReference>
<dbReference type="OrthoDB" id="166089at2"/>
<dbReference type="KEGG" id="salq:SYNTR_0581"/>
<keyword evidence="6 10" id="KW-0812">Transmembrane</keyword>
<dbReference type="GO" id="GO:0006935">
    <property type="term" value="P:chemotaxis"/>
    <property type="evidence" value="ECO:0007669"/>
    <property type="project" value="UniProtKB-KW"/>
</dbReference>